<gene>
    <name evidence="2" type="ORF">EVI01_18940</name>
</gene>
<dbReference type="EMBL" id="BJWF01000026">
    <property type="protein sequence ID" value="GEL92557.1"/>
    <property type="molecule type" value="Genomic_DNA"/>
</dbReference>
<dbReference type="Pfam" id="PF18899">
    <property type="entry name" value="DUF5655"/>
    <property type="match status" value="1"/>
</dbReference>
<dbReference type="InterPro" id="IPR011856">
    <property type="entry name" value="tRNA_endonuc-like_dom_sf"/>
</dbReference>
<dbReference type="InterPro" id="IPR043714">
    <property type="entry name" value="DUF5655"/>
</dbReference>
<reference evidence="2 3" key="1">
    <citation type="submission" date="2019-07" db="EMBL/GenBank/DDBJ databases">
        <title>Whole genome shotgun sequence of Enterococcus villorum NBRC 100699.</title>
        <authorList>
            <person name="Hosoyama A."/>
            <person name="Uohara A."/>
            <person name="Ohji S."/>
            <person name="Ichikawa N."/>
        </authorList>
    </citation>
    <scope>NUCLEOTIDE SEQUENCE [LARGE SCALE GENOMIC DNA]</scope>
    <source>
        <strain evidence="2 3">NBRC 100699</strain>
    </source>
</reference>
<evidence type="ECO:0000313" key="2">
    <source>
        <dbReference type="EMBL" id="GEL92557.1"/>
    </source>
</evidence>
<protein>
    <recommendedName>
        <fullName evidence="1">DUF5655 domain-containing protein</fullName>
    </recommendedName>
</protein>
<comment type="caution">
    <text evidence="2">The sequence shown here is derived from an EMBL/GenBank/DDBJ whole genome shotgun (WGS) entry which is preliminary data.</text>
</comment>
<name>A0A511J3F8_9ENTE</name>
<dbReference type="Proteomes" id="UP000321830">
    <property type="component" value="Unassembled WGS sequence"/>
</dbReference>
<dbReference type="GO" id="GO:0003676">
    <property type="term" value="F:nucleic acid binding"/>
    <property type="evidence" value="ECO:0007669"/>
    <property type="project" value="InterPro"/>
</dbReference>
<proteinExistence type="predicted"/>
<dbReference type="AlphaFoldDB" id="A0A511J3F8"/>
<dbReference type="Gene3D" id="3.40.1350.10">
    <property type="match status" value="1"/>
</dbReference>
<accession>A0A511J3F8</accession>
<evidence type="ECO:0000259" key="1">
    <source>
        <dbReference type="Pfam" id="PF18899"/>
    </source>
</evidence>
<sequence length="313" mass="36867">MVLYQLNNFKMKEIKEEVFVKEKQLQVLIEENLETLFNLYFVASEFTVGNFRLDTVAYDPDTKSFVIIEYKKGKRYSVIDQGYAYLNTLLAHKGEFVLKYNECYPDHLKRIGEIDWSQTRIIFVANEYTDYQYGAVNNPNLPIDLVIAKKYKNNLIHIESLTKTNNNVDSIKKIEKESPEQGLSKEIKIYTEQEHILKGSEEIQELYLELKDIILSWDSDIKVKAVKLYNSFKLKRNIVDIQIQKNALKIWINLKIGQLNDSRNLARNVSDIGHWGNGDYEFVMKNNQDIEYIASLIKQSWQYHKKEKRELGE</sequence>
<organism evidence="2 3">
    <name type="scientific">Enterococcus villorum</name>
    <dbReference type="NCBI Taxonomy" id="112904"/>
    <lineage>
        <taxon>Bacteria</taxon>
        <taxon>Bacillati</taxon>
        <taxon>Bacillota</taxon>
        <taxon>Bacilli</taxon>
        <taxon>Lactobacillales</taxon>
        <taxon>Enterococcaceae</taxon>
        <taxon>Enterococcus</taxon>
    </lineage>
</organism>
<evidence type="ECO:0000313" key="3">
    <source>
        <dbReference type="Proteomes" id="UP000321830"/>
    </source>
</evidence>
<feature type="domain" description="DUF5655" evidence="1">
    <location>
        <begin position="193"/>
        <end position="302"/>
    </location>
</feature>